<dbReference type="PANTHER" id="PTHR33169">
    <property type="entry name" value="PADR-FAMILY TRANSCRIPTIONAL REGULATOR"/>
    <property type="match status" value="1"/>
</dbReference>
<dbReference type="Gene3D" id="1.10.10.10">
    <property type="entry name" value="Winged helix-like DNA-binding domain superfamily/Winged helix DNA-binding domain"/>
    <property type="match status" value="1"/>
</dbReference>
<dbReference type="PANTHER" id="PTHR33169:SF14">
    <property type="entry name" value="TRANSCRIPTIONAL REGULATOR RV3488"/>
    <property type="match status" value="1"/>
</dbReference>
<dbReference type="GeneID" id="33319899"/>
<evidence type="ECO:0000259" key="1">
    <source>
        <dbReference type="Pfam" id="PF03551"/>
    </source>
</evidence>
<dbReference type="OrthoDB" id="56053at2157"/>
<gene>
    <name evidence="2" type="ORF">A3L09_05750</name>
</gene>
<evidence type="ECO:0000313" key="2">
    <source>
        <dbReference type="EMBL" id="ASJ02791.1"/>
    </source>
</evidence>
<dbReference type="InterPro" id="IPR052509">
    <property type="entry name" value="Metal_resp_DNA-bind_regulator"/>
</dbReference>
<dbReference type="InterPro" id="IPR005149">
    <property type="entry name" value="Tscrpt_reg_PadR_N"/>
</dbReference>
<dbReference type="KEGG" id="tprf:A3L09_05750"/>
<dbReference type="InterPro" id="IPR036390">
    <property type="entry name" value="WH_DNA-bd_sf"/>
</dbReference>
<dbReference type="Proteomes" id="UP000250179">
    <property type="component" value="Chromosome"/>
</dbReference>
<dbReference type="InterPro" id="IPR036388">
    <property type="entry name" value="WH-like_DNA-bd_sf"/>
</dbReference>
<evidence type="ECO:0000313" key="3">
    <source>
        <dbReference type="Proteomes" id="UP000250179"/>
    </source>
</evidence>
<reference evidence="2 3" key="1">
    <citation type="submission" date="2016-03" db="EMBL/GenBank/DDBJ databases">
        <title>Complete genome sequence of Thermococcus profundus strain DT5432.</title>
        <authorList>
            <person name="Oger P.M."/>
        </authorList>
    </citation>
    <scope>NUCLEOTIDE SEQUENCE [LARGE SCALE GENOMIC DNA]</scope>
    <source>
        <strain evidence="2 3">DT 5432</strain>
    </source>
</reference>
<proteinExistence type="predicted"/>
<name>A0A2Z2MK46_THEPR</name>
<keyword evidence="3" id="KW-1185">Reference proteome</keyword>
<dbReference type="Pfam" id="PF03551">
    <property type="entry name" value="PadR"/>
    <property type="match status" value="1"/>
</dbReference>
<dbReference type="RefSeq" id="WP_088858047.1">
    <property type="nucleotide sequence ID" value="NZ_CP014862.1"/>
</dbReference>
<protein>
    <submittedName>
        <fullName evidence="2">PadR family transcriptional regulator</fullName>
    </submittedName>
</protein>
<feature type="domain" description="Transcription regulator PadR N-terminal" evidence="1">
    <location>
        <begin position="14"/>
        <end position="83"/>
    </location>
</feature>
<accession>A0A2Z2MK46</accession>
<dbReference type="AlphaFoldDB" id="A0A2Z2MK46"/>
<organism evidence="2 3">
    <name type="scientific">Thermococcus profundus</name>
    <dbReference type="NCBI Taxonomy" id="49899"/>
    <lineage>
        <taxon>Archaea</taxon>
        <taxon>Methanobacteriati</taxon>
        <taxon>Methanobacteriota</taxon>
        <taxon>Thermococci</taxon>
        <taxon>Thermococcales</taxon>
        <taxon>Thermococcaceae</taxon>
        <taxon>Thermococcus</taxon>
    </lineage>
</organism>
<dbReference type="EMBL" id="CP014862">
    <property type="protein sequence ID" value="ASJ02791.1"/>
    <property type="molecule type" value="Genomic_DNA"/>
</dbReference>
<sequence length="99" mass="11502">MIRRVLLGFMGLHILHHASREEITGKFVMEELEKHGYKTSPGTIYPLLHKMEDMGLLQSRTEVRNGKRVRLYRATPKGEELLEKARKKVKELCTEILGE</sequence>
<dbReference type="SUPFAM" id="SSF46785">
    <property type="entry name" value="Winged helix' DNA-binding domain"/>
    <property type="match status" value="1"/>
</dbReference>